<dbReference type="AlphaFoldDB" id="A0AAT9FKC5"/>
<dbReference type="EMBL" id="AP026866">
    <property type="protein sequence ID" value="BDS06402.1"/>
    <property type="molecule type" value="Genomic_DNA"/>
</dbReference>
<dbReference type="InterPro" id="IPR000073">
    <property type="entry name" value="AB_hydrolase_1"/>
</dbReference>
<dbReference type="GO" id="GO:0042171">
    <property type="term" value="F:lysophosphatidic acid acyltransferase activity"/>
    <property type="evidence" value="ECO:0007669"/>
    <property type="project" value="TreeGrafter"/>
</dbReference>
<dbReference type="GO" id="GO:0006654">
    <property type="term" value="P:phosphatidic acid biosynthetic process"/>
    <property type="evidence" value="ECO:0007669"/>
    <property type="project" value="TreeGrafter"/>
</dbReference>
<dbReference type="GO" id="GO:0052689">
    <property type="term" value="F:carboxylic ester hydrolase activity"/>
    <property type="evidence" value="ECO:0007669"/>
    <property type="project" value="TreeGrafter"/>
</dbReference>
<dbReference type="InterPro" id="IPR029058">
    <property type="entry name" value="AB_hydrolase_fold"/>
</dbReference>
<dbReference type="PANTHER" id="PTHR42886">
    <property type="entry name" value="RE40534P-RELATED"/>
    <property type="match status" value="1"/>
</dbReference>
<keyword evidence="2" id="KW-0378">Hydrolase</keyword>
<accession>A0AAT9FKC5</accession>
<gene>
    <name evidence="2" type="ORF">NT6N_14420</name>
</gene>
<protein>
    <submittedName>
        <fullName evidence="2">Alpha/beta hydrolase</fullName>
    </submittedName>
</protein>
<dbReference type="KEGG" id="osu:NT6N_14420"/>
<dbReference type="Pfam" id="PF12697">
    <property type="entry name" value="Abhydrolase_6"/>
    <property type="match status" value="1"/>
</dbReference>
<organism evidence="2">
    <name type="scientific">Oceaniferula spumae</name>
    <dbReference type="NCBI Taxonomy" id="2979115"/>
    <lineage>
        <taxon>Bacteria</taxon>
        <taxon>Pseudomonadati</taxon>
        <taxon>Verrucomicrobiota</taxon>
        <taxon>Verrucomicrobiia</taxon>
        <taxon>Verrucomicrobiales</taxon>
        <taxon>Verrucomicrobiaceae</taxon>
        <taxon>Oceaniferula</taxon>
    </lineage>
</organism>
<evidence type="ECO:0000313" key="2">
    <source>
        <dbReference type="EMBL" id="BDS06402.1"/>
    </source>
</evidence>
<evidence type="ECO:0000259" key="1">
    <source>
        <dbReference type="Pfam" id="PF12697"/>
    </source>
</evidence>
<dbReference type="Gene3D" id="3.40.50.1820">
    <property type="entry name" value="alpha/beta hydrolase"/>
    <property type="match status" value="1"/>
</dbReference>
<name>A0AAT9FKC5_9BACT</name>
<dbReference type="GO" id="GO:0055088">
    <property type="term" value="P:lipid homeostasis"/>
    <property type="evidence" value="ECO:0007669"/>
    <property type="project" value="TreeGrafter"/>
</dbReference>
<dbReference type="PANTHER" id="PTHR42886:SF42">
    <property type="entry name" value="ALPHA_BETA-HYDROLASES SUPERFAMILY PROTEIN"/>
    <property type="match status" value="1"/>
</dbReference>
<reference evidence="2" key="1">
    <citation type="submission" date="2024-07" db="EMBL/GenBank/DDBJ databases">
        <title>Complete genome sequence of Verrucomicrobiaceae bacterium NT6N.</title>
        <authorList>
            <person name="Huang C."/>
            <person name="Takami H."/>
            <person name="Hamasaki K."/>
        </authorList>
    </citation>
    <scope>NUCLEOTIDE SEQUENCE</scope>
    <source>
        <strain evidence="2">NT6N</strain>
    </source>
</reference>
<feature type="domain" description="AB hydrolase-1" evidence="1">
    <location>
        <begin position="19"/>
        <end position="245"/>
    </location>
</feature>
<dbReference type="SUPFAM" id="SSF53474">
    <property type="entry name" value="alpha/beta-Hydrolases"/>
    <property type="match status" value="1"/>
</dbReference>
<sequence>MPLELISKSSSVRKFRHPVLFIHGAGMTAGCWKLFQDHFSEAGCDTHALSLRGHGSSDADGTVLLRGCSDYLNDVRSAVEQVGEPVVIVAHSWGGYLVQRYLEIYHDCPAAVLMASAPPASSGPSYWSMFKKFPWLVIVAHLTLRPHHVYSTSESMRELLFRQDTSESEIEEHKRALEKISPLLYFQTMLRAPRADAVTTKMLVLGADADRIYTTDMVESTAAAYGTEAQIIPEMCHMMMIDPDWRLAADAILDWLD</sequence>
<proteinExistence type="predicted"/>